<comment type="caution">
    <text evidence="1">The sequence shown here is derived from an EMBL/GenBank/DDBJ whole genome shotgun (WGS) entry which is preliminary data.</text>
</comment>
<organism evidence="1 2">
    <name type="scientific">Punica granatum</name>
    <name type="common">Pomegranate</name>
    <dbReference type="NCBI Taxonomy" id="22663"/>
    <lineage>
        <taxon>Eukaryota</taxon>
        <taxon>Viridiplantae</taxon>
        <taxon>Streptophyta</taxon>
        <taxon>Embryophyta</taxon>
        <taxon>Tracheophyta</taxon>
        <taxon>Spermatophyta</taxon>
        <taxon>Magnoliopsida</taxon>
        <taxon>eudicotyledons</taxon>
        <taxon>Gunneridae</taxon>
        <taxon>Pentapetalae</taxon>
        <taxon>rosids</taxon>
        <taxon>malvids</taxon>
        <taxon>Myrtales</taxon>
        <taxon>Lythraceae</taxon>
        <taxon>Punica</taxon>
    </lineage>
</organism>
<dbReference type="EMBL" id="PGOL01000003">
    <property type="protein sequence ID" value="PKI79467.1"/>
    <property type="molecule type" value="Genomic_DNA"/>
</dbReference>
<proteinExistence type="predicted"/>
<evidence type="ECO:0000313" key="2">
    <source>
        <dbReference type="Proteomes" id="UP000233551"/>
    </source>
</evidence>
<reference evidence="1 2" key="1">
    <citation type="submission" date="2017-11" db="EMBL/GenBank/DDBJ databases">
        <title>De-novo sequencing of pomegranate (Punica granatum L.) genome.</title>
        <authorList>
            <person name="Akparov Z."/>
            <person name="Amiraslanov A."/>
            <person name="Hajiyeva S."/>
            <person name="Abbasov M."/>
            <person name="Kaur K."/>
            <person name="Hamwieh A."/>
            <person name="Solovyev V."/>
            <person name="Salamov A."/>
            <person name="Braich B."/>
            <person name="Kosarev P."/>
            <person name="Mahmoud A."/>
            <person name="Hajiyev E."/>
            <person name="Babayeva S."/>
            <person name="Izzatullayeva V."/>
            <person name="Mammadov A."/>
            <person name="Mammadov A."/>
            <person name="Sharifova S."/>
            <person name="Ojaghi J."/>
            <person name="Eynullazada K."/>
            <person name="Bayramov B."/>
            <person name="Abdulazimova A."/>
            <person name="Shahmuradov I."/>
        </authorList>
    </citation>
    <scope>NUCLEOTIDE SEQUENCE [LARGE SCALE GENOMIC DNA]</scope>
    <source>
        <strain evidence="2">cv. AG2017</strain>
        <tissue evidence="1">Leaf</tissue>
    </source>
</reference>
<keyword evidence="2" id="KW-1185">Reference proteome</keyword>
<gene>
    <name evidence="1" type="ORF">CRG98_000098</name>
</gene>
<evidence type="ECO:0000313" key="1">
    <source>
        <dbReference type="EMBL" id="PKI79467.1"/>
    </source>
</evidence>
<protein>
    <submittedName>
        <fullName evidence="1">Uncharacterized protein</fullName>
    </submittedName>
</protein>
<sequence length="90" mass="10035">MSHSYSNHHILPNNMPRHECIPVLKWRLTLEDICTRGSAVGLAGRTTGTERGQNSGVEISRSDGTWKEKYEVATGNFAIDDESHLQGRRG</sequence>
<dbReference type="AlphaFoldDB" id="A0A2I0LFJ8"/>
<accession>A0A2I0LFJ8</accession>
<dbReference type="Proteomes" id="UP000233551">
    <property type="component" value="Unassembled WGS sequence"/>
</dbReference>
<name>A0A2I0LFJ8_PUNGR</name>